<dbReference type="Proteomes" id="UP001285521">
    <property type="component" value="Unassembled WGS sequence"/>
</dbReference>
<feature type="domain" description="Gene product 88" evidence="2">
    <location>
        <begin position="28"/>
        <end position="236"/>
    </location>
</feature>
<dbReference type="Pfam" id="PF17338">
    <property type="entry name" value="GP88"/>
    <property type="match status" value="1"/>
</dbReference>
<reference evidence="3 4" key="1">
    <citation type="submission" date="2023-11" db="EMBL/GenBank/DDBJ databases">
        <title>Lentzea sokolovensis, sp. nov., Lentzea kristufkii, sp. nov., and Lentzea miocenensis, sp. nov., rare actinobacteria from Sokolov Coal Basin, Miocene lacustrine sediment, Czech Republic.</title>
        <authorList>
            <person name="Lara A."/>
            <person name="Kotroba L."/>
            <person name="Nouioui I."/>
            <person name="Neumann-Schaal M."/>
            <person name="Mast Y."/>
            <person name="Chronakova A."/>
        </authorList>
    </citation>
    <scope>NUCLEOTIDE SEQUENCE [LARGE SCALE GENOMIC DNA]</scope>
    <source>
        <strain evidence="3 4">BCCO 10_0856</strain>
    </source>
</reference>
<keyword evidence="4" id="KW-1185">Reference proteome</keyword>
<evidence type="ECO:0000259" key="2">
    <source>
        <dbReference type="Pfam" id="PF17338"/>
    </source>
</evidence>
<dbReference type="RefSeq" id="WP_319966053.1">
    <property type="nucleotide sequence ID" value="NZ_JAXAVW010000008.1"/>
</dbReference>
<protein>
    <recommendedName>
        <fullName evidence="2">Gene product 88 domain-containing protein</fullName>
    </recommendedName>
</protein>
<sequence>MSTSLPISVTVSRPARLLTQNSEMCQIGVWNWSLPAWAGRLADGRTYNTCPSAGICAQACYARHGTYTWPVVRAKHQANLMFVLDDLADWESAMVAELGAAKFRGAWVRIHDSGDFFSDSYLQAWLDICRARPDTNFYAYTKEVSRFRALVEPDPPPNFLWVYSYGGTQDAALNPAVDRVADVFPDEAAIAEAGWASQEASDLLAVLGPRLVGVPANRIPAYLKRLDGRRFSEWQAEVDAERAARRGRQHLRLVIDNTRPDHSQPPTVEPSPVWSDQPRAA</sequence>
<organism evidence="3 4">
    <name type="scientific">Lentzea miocenica</name>
    <dbReference type="NCBI Taxonomy" id="3095431"/>
    <lineage>
        <taxon>Bacteria</taxon>
        <taxon>Bacillati</taxon>
        <taxon>Actinomycetota</taxon>
        <taxon>Actinomycetes</taxon>
        <taxon>Pseudonocardiales</taxon>
        <taxon>Pseudonocardiaceae</taxon>
        <taxon>Lentzea</taxon>
    </lineage>
</organism>
<name>A0ABU4SYM1_9PSEU</name>
<feature type="region of interest" description="Disordered" evidence="1">
    <location>
        <begin position="256"/>
        <end position="281"/>
    </location>
</feature>
<gene>
    <name evidence="3" type="ORF">SK803_12275</name>
</gene>
<evidence type="ECO:0000256" key="1">
    <source>
        <dbReference type="SAM" id="MobiDB-lite"/>
    </source>
</evidence>
<accession>A0ABU4SYM1</accession>
<comment type="caution">
    <text evidence="3">The sequence shown here is derived from an EMBL/GenBank/DDBJ whole genome shotgun (WGS) entry which is preliminary data.</text>
</comment>
<reference evidence="3 4" key="2">
    <citation type="submission" date="2023-11" db="EMBL/GenBank/DDBJ databases">
        <authorList>
            <person name="Lara A.C."/>
            <person name="Chronakova A."/>
        </authorList>
    </citation>
    <scope>NUCLEOTIDE SEQUENCE [LARGE SCALE GENOMIC DNA]</scope>
    <source>
        <strain evidence="3 4">BCCO 10_0856</strain>
    </source>
</reference>
<proteinExistence type="predicted"/>
<dbReference type="InterPro" id="IPR020290">
    <property type="entry name" value="Gp88"/>
</dbReference>
<dbReference type="EMBL" id="JAXAVW010000008">
    <property type="protein sequence ID" value="MDX8030996.1"/>
    <property type="molecule type" value="Genomic_DNA"/>
</dbReference>
<evidence type="ECO:0000313" key="4">
    <source>
        <dbReference type="Proteomes" id="UP001285521"/>
    </source>
</evidence>
<evidence type="ECO:0000313" key="3">
    <source>
        <dbReference type="EMBL" id="MDX8030996.1"/>
    </source>
</evidence>